<gene>
    <name evidence="2" type="primary">EOG090X0BCY</name>
</gene>
<evidence type="ECO:0000313" key="2">
    <source>
        <dbReference type="EMBL" id="CAG4645738.1"/>
    </source>
</evidence>
<dbReference type="Pfam" id="PF04910">
    <property type="entry name" value="Tcf25"/>
    <property type="match status" value="1"/>
</dbReference>
<dbReference type="EMBL" id="OC989083">
    <property type="protein sequence ID" value="CAG4645738.1"/>
    <property type="molecule type" value="Genomic_DNA"/>
</dbReference>
<feature type="compositionally biased region" description="Acidic residues" evidence="1">
    <location>
        <begin position="617"/>
        <end position="634"/>
    </location>
</feature>
<dbReference type="GO" id="GO:1990112">
    <property type="term" value="C:RQC complex"/>
    <property type="evidence" value="ECO:0007669"/>
    <property type="project" value="TreeGrafter"/>
</dbReference>
<name>A0A9N6ZFP7_9CRUS</name>
<organism evidence="2">
    <name type="scientific">Lynceus sp. MCZ IZ 141354</name>
    <dbReference type="NCBI Taxonomy" id="1930659"/>
    <lineage>
        <taxon>Eukaryota</taxon>
        <taxon>Metazoa</taxon>
        <taxon>Ecdysozoa</taxon>
        <taxon>Arthropoda</taxon>
        <taxon>Crustacea</taxon>
        <taxon>Branchiopoda</taxon>
        <taxon>Diplostraca</taxon>
        <taxon>Laevicaudata</taxon>
        <taxon>Lynceidae</taxon>
        <taxon>Lynceus</taxon>
    </lineage>
</organism>
<reference evidence="2" key="1">
    <citation type="submission" date="2021-04" db="EMBL/GenBank/DDBJ databases">
        <authorList>
            <person name="Cornetti L."/>
        </authorList>
    </citation>
    <scope>NUCLEOTIDE SEQUENCE</scope>
</reference>
<feature type="region of interest" description="Disordered" evidence="1">
    <location>
        <begin position="612"/>
        <end position="634"/>
    </location>
</feature>
<evidence type="ECO:0000256" key="1">
    <source>
        <dbReference type="SAM" id="MobiDB-lite"/>
    </source>
</evidence>
<dbReference type="PANTHER" id="PTHR22684">
    <property type="entry name" value="NULP1-RELATED"/>
    <property type="match status" value="1"/>
</dbReference>
<proteinExistence type="predicted"/>
<sequence>MSNRVLKKLQGDDDLDKLKEELQLTSSEDEETVQISSGNKKPTLANAFDLLGEEDDVEEDHSPIENHPEPSAESLGTKPRKKKTKKKAKNVKTAVEDEIDLDDVELQENPHFASNGTKPVKSRYFLSIEKKDLDPENELRRIFGARVVQKDQKRRVRGRIHIKPTWLVTPNMHWAQMGKSGLSCSIDCHKDNCTYFKYEHKREYRKIQQQFWAAVDSLNPENIIGLVNAYPYHIDSLLQLSDICRMGDDVQTAAELIERALFVLESALPPSFNFAAGTCRLEYRIRENRALFLALFKHLTTIGQKSCYRTALEFCKLLYSLDPEADPLAVVLMIDFYAIKAQEYAWLIEFFNELEPVKNLSQLPNFAYSIALAYFYLKDEEESKMKAEEMLVEAILMFPGVLTAMLDKCSIQADARVLGNEYFSQTADSQSPALNQLVQLYVGRTYHVWKDPCLLPWLETASNKAVSFLEDPANAESVSEYTEKRKRRYQGSPRNILRHIILSEIKDATATLPADLAETPLMGFDPLPPTDSVDSYARVVNRVSEQGLLSSFFRSLMPSYNPNATDGPIVSVGFGDDNQAAGGGEEGTGEQLRRSVNSLVSAMRDLLTNIHLPDVTGNEEDRDDDGSWTDDSIE</sequence>
<dbReference type="PANTHER" id="PTHR22684:SF0">
    <property type="entry name" value="RIBOSOME QUALITY CONTROL COMPLEX SUBUNIT TCF25"/>
    <property type="match status" value="1"/>
</dbReference>
<accession>A0A9N6ZFP7</accession>
<feature type="compositionally biased region" description="Basic residues" evidence="1">
    <location>
        <begin position="78"/>
        <end position="90"/>
    </location>
</feature>
<dbReference type="InterPro" id="IPR006994">
    <property type="entry name" value="TCF25/Rqc1"/>
</dbReference>
<feature type="compositionally biased region" description="Basic and acidic residues" evidence="1">
    <location>
        <begin position="60"/>
        <end position="70"/>
    </location>
</feature>
<protein>
    <submittedName>
        <fullName evidence="2">EOG090X0BCY</fullName>
    </submittedName>
</protein>
<feature type="region of interest" description="Disordered" evidence="1">
    <location>
        <begin position="23"/>
        <end position="92"/>
    </location>
</feature>
<dbReference type="AlphaFoldDB" id="A0A9N6ZFP7"/>